<name>A0A7W6CMR3_9SPHN</name>
<reference evidence="2 3" key="1">
    <citation type="submission" date="2020-08" db="EMBL/GenBank/DDBJ databases">
        <title>Genomic Encyclopedia of Type Strains, Phase IV (KMG-IV): sequencing the most valuable type-strain genomes for metagenomic binning, comparative biology and taxonomic classification.</title>
        <authorList>
            <person name="Goeker M."/>
        </authorList>
    </citation>
    <scope>NUCLEOTIDE SEQUENCE [LARGE SCALE GENOMIC DNA]</scope>
    <source>
        <strain evidence="2 3">DSM 27057</strain>
    </source>
</reference>
<keyword evidence="3" id="KW-1185">Reference proteome</keyword>
<protein>
    <submittedName>
        <fullName evidence="2">Uncharacterized protein</fullName>
    </submittedName>
</protein>
<dbReference type="AlphaFoldDB" id="A0A7W6CMR3"/>
<evidence type="ECO:0000313" key="2">
    <source>
        <dbReference type="EMBL" id="MBB3954337.1"/>
    </source>
</evidence>
<evidence type="ECO:0000256" key="1">
    <source>
        <dbReference type="SAM" id="MobiDB-lite"/>
    </source>
</evidence>
<feature type="region of interest" description="Disordered" evidence="1">
    <location>
        <begin position="25"/>
        <end position="49"/>
    </location>
</feature>
<gene>
    <name evidence="2" type="ORF">GGR38_001264</name>
</gene>
<accession>A0A7W6CMR3</accession>
<dbReference type="EMBL" id="JACIDX010000004">
    <property type="protein sequence ID" value="MBB3954337.1"/>
    <property type="molecule type" value="Genomic_DNA"/>
</dbReference>
<evidence type="ECO:0000313" key="3">
    <source>
        <dbReference type="Proteomes" id="UP000548867"/>
    </source>
</evidence>
<dbReference type="Proteomes" id="UP000548867">
    <property type="component" value="Unassembled WGS sequence"/>
</dbReference>
<comment type="caution">
    <text evidence="2">The sequence shown here is derived from an EMBL/GenBank/DDBJ whole genome shotgun (WGS) entry which is preliminary data.</text>
</comment>
<proteinExistence type="predicted"/>
<organism evidence="2 3">
    <name type="scientific">Novosphingobium sediminicola</name>
    <dbReference type="NCBI Taxonomy" id="563162"/>
    <lineage>
        <taxon>Bacteria</taxon>
        <taxon>Pseudomonadati</taxon>
        <taxon>Pseudomonadota</taxon>
        <taxon>Alphaproteobacteria</taxon>
        <taxon>Sphingomonadales</taxon>
        <taxon>Sphingomonadaceae</taxon>
        <taxon>Novosphingobium</taxon>
    </lineage>
</organism>
<sequence>MTLPLSLVAQRIFFAEKRAVKPENNAMRGVNGGTDKRTKGRWRITPAQG</sequence>